<feature type="signal peptide" evidence="1">
    <location>
        <begin position="1"/>
        <end position="23"/>
    </location>
</feature>
<dbReference type="Proteomes" id="UP000249555">
    <property type="component" value="Unassembled WGS sequence"/>
</dbReference>
<reference evidence="2 3" key="1">
    <citation type="submission" date="2017-08" db="EMBL/GenBank/DDBJ databases">
        <title>Infants hospitalized years apart are colonized by the same room-sourced microbial strains.</title>
        <authorList>
            <person name="Brooks B."/>
            <person name="Olm M.R."/>
            <person name="Firek B.A."/>
            <person name="Baker R."/>
            <person name="Thomas B.C."/>
            <person name="Morowitz M.J."/>
            <person name="Banfield J.F."/>
        </authorList>
    </citation>
    <scope>NUCLEOTIDE SEQUENCE [LARGE SCALE GENOMIC DNA]</scope>
    <source>
        <strain evidence="2">S2_018_000_R3_119</strain>
    </source>
</reference>
<organism evidence="2 3">
    <name type="scientific">Sphingomonas taxi</name>
    <dbReference type="NCBI Taxonomy" id="1549858"/>
    <lineage>
        <taxon>Bacteria</taxon>
        <taxon>Pseudomonadati</taxon>
        <taxon>Pseudomonadota</taxon>
        <taxon>Alphaproteobacteria</taxon>
        <taxon>Sphingomonadales</taxon>
        <taxon>Sphingomonadaceae</taxon>
        <taxon>Sphingomonas</taxon>
    </lineage>
</organism>
<comment type="caution">
    <text evidence="2">The sequence shown here is derived from an EMBL/GenBank/DDBJ whole genome shotgun (WGS) entry which is preliminary data.</text>
</comment>
<dbReference type="EMBL" id="QFMX01000175">
    <property type="protein sequence ID" value="PZO69231.1"/>
    <property type="molecule type" value="Genomic_DNA"/>
</dbReference>
<protein>
    <submittedName>
        <fullName evidence="2">Pilus assembly protein CpaD</fullName>
    </submittedName>
</protein>
<dbReference type="NCBIfam" id="TIGR02522">
    <property type="entry name" value="pilus_cpaD"/>
    <property type="match status" value="1"/>
</dbReference>
<evidence type="ECO:0000256" key="1">
    <source>
        <dbReference type="SAM" id="SignalP"/>
    </source>
</evidence>
<sequence>MQVPASRTRFAAASAIFALLVAAGCSTNRPDSVVVGALPDDYRTNHPIMIGEKERKLDLPVGQADRGMTDMQRSALAGFLASYDRDAQPPVTVIVPVGSANEIAASNVSHDMMRLMARMGVPPHRISTAAYRAGGNETSAPVRVSYMAMKAYTNKCGRWPSDIGDTADNKHWANFGCSMQNNLAAQIANPADLLGPRAPGEIDAENRGAAIGNYKRKEIPFEQTIDYDPSN</sequence>
<proteinExistence type="predicted"/>
<dbReference type="PROSITE" id="PS51257">
    <property type="entry name" value="PROKAR_LIPOPROTEIN"/>
    <property type="match status" value="1"/>
</dbReference>
<name>A0A2W5AEL3_9SPHN</name>
<gene>
    <name evidence="2" type="ORF">DI640_15450</name>
</gene>
<evidence type="ECO:0000313" key="2">
    <source>
        <dbReference type="EMBL" id="PZO69231.1"/>
    </source>
</evidence>
<feature type="chain" id="PRO_5016160339" evidence="1">
    <location>
        <begin position="24"/>
        <end position="231"/>
    </location>
</feature>
<dbReference type="InterPro" id="IPR019027">
    <property type="entry name" value="Pilus_biogenesis_CpaD-related"/>
</dbReference>
<dbReference type="InterPro" id="IPR013361">
    <property type="entry name" value="Pilus_CpaD"/>
</dbReference>
<dbReference type="Pfam" id="PF09476">
    <property type="entry name" value="Pilus_CpaD"/>
    <property type="match status" value="1"/>
</dbReference>
<dbReference type="AlphaFoldDB" id="A0A2W5AEL3"/>
<accession>A0A2W5AEL3</accession>
<keyword evidence="1" id="KW-0732">Signal</keyword>
<evidence type="ECO:0000313" key="3">
    <source>
        <dbReference type="Proteomes" id="UP000249555"/>
    </source>
</evidence>